<dbReference type="InterPro" id="IPR018309">
    <property type="entry name" value="Tscrpt_reg_PadR_C"/>
</dbReference>
<feature type="domain" description="Transcription regulator PadR N-terminal" evidence="1">
    <location>
        <begin position="12"/>
        <end position="86"/>
    </location>
</feature>
<sequence length="188" mass="21899">MRENTGKTKYIILGLLAHGQQTGYTMKKAIEYEHSHFWQESYGQIYPTLKHLVGEGLAEIIESPEHSNGRGQKQYGITEAGRTLLAQWLAEAPDVEKLRYEILIKVSFGESTEPQVILKHLDDFIRRNEESILEMDKFLLYFDKLKEQEQDHTYKELTALSGKYLYTAMKEWALEAKKIIYERKVGKP</sequence>
<dbReference type="InterPro" id="IPR036390">
    <property type="entry name" value="WH_DNA-bd_sf"/>
</dbReference>
<reference evidence="3 4" key="1">
    <citation type="submission" date="2020-02" db="EMBL/GenBank/DDBJ databases">
        <authorList>
            <person name="Kim Y.B."/>
            <person name="Roh S.W."/>
        </authorList>
    </citation>
    <scope>NUCLEOTIDE SEQUENCE [LARGE SCALE GENOMIC DNA]</scope>
    <source>
        <strain evidence="3 4">DSM 103574</strain>
    </source>
</reference>
<dbReference type="Proteomes" id="UP000466848">
    <property type="component" value="Chromosome"/>
</dbReference>
<feature type="domain" description="Transcription regulator PadR C-terminal" evidence="2">
    <location>
        <begin position="98"/>
        <end position="179"/>
    </location>
</feature>
<evidence type="ECO:0000313" key="4">
    <source>
        <dbReference type="Proteomes" id="UP000466848"/>
    </source>
</evidence>
<accession>A0A858BY04</accession>
<dbReference type="PANTHER" id="PTHR43252">
    <property type="entry name" value="TRANSCRIPTIONAL REGULATOR YQJI"/>
    <property type="match status" value="1"/>
</dbReference>
<dbReference type="KEGG" id="abut:Ami103574_13925"/>
<dbReference type="AlphaFoldDB" id="A0A858BY04"/>
<dbReference type="SUPFAM" id="SSF46785">
    <property type="entry name" value="Winged helix' DNA-binding domain"/>
    <property type="match status" value="1"/>
</dbReference>
<evidence type="ECO:0000259" key="1">
    <source>
        <dbReference type="Pfam" id="PF03551"/>
    </source>
</evidence>
<dbReference type="InterPro" id="IPR005149">
    <property type="entry name" value="Tscrpt_reg_PadR_N"/>
</dbReference>
<organism evidence="3 4">
    <name type="scientific">Aminipila butyrica</name>
    <dbReference type="NCBI Taxonomy" id="433296"/>
    <lineage>
        <taxon>Bacteria</taxon>
        <taxon>Bacillati</taxon>
        <taxon>Bacillota</taxon>
        <taxon>Clostridia</taxon>
        <taxon>Peptostreptococcales</taxon>
        <taxon>Anaerovoracaceae</taxon>
        <taxon>Aminipila</taxon>
    </lineage>
</organism>
<protein>
    <submittedName>
        <fullName evidence="3">PadR family transcriptional regulator</fullName>
    </submittedName>
</protein>
<dbReference type="PANTHER" id="PTHR43252:SF6">
    <property type="entry name" value="NEGATIVE TRANSCRIPTION REGULATOR PADR"/>
    <property type="match status" value="1"/>
</dbReference>
<dbReference type="Gene3D" id="1.10.10.10">
    <property type="entry name" value="Winged helix-like DNA-binding domain superfamily/Winged helix DNA-binding domain"/>
    <property type="match status" value="1"/>
</dbReference>
<dbReference type="EMBL" id="CP048649">
    <property type="protein sequence ID" value="QIB70322.1"/>
    <property type="molecule type" value="Genomic_DNA"/>
</dbReference>
<keyword evidence="4" id="KW-1185">Reference proteome</keyword>
<gene>
    <name evidence="3" type="ORF">Ami103574_13925</name>
</gene>
<dbReference type="InterPro" id="IPR036388">
    <property type="entry name" value="WH-like_DNA-bd_sf"/>
</dbReference>
<proteinExistence type="predicted"/>
<evidence type="ECO:0000313" key="3">
    <source>
        <dbReference type="EMBL" id="QIB70322.1"/>
    </source>
</evidence>
<dbReference type="Pfam" id="PF10400">
    <property type="entry name" value="Vir_act_alpha_C"/>
    <property type="match status" value="1"/>
</dbReference>
<dbReference type="Pfam" id="PF03551">
    <property type="entry name" value="PadR"/>
    <property type="match status" value="1"/>
</dbReference>
<evidence type="ECO:0000259" key="2">
    <source>
        <dbReference type="Pfam" id="PF10400"/>
    </source>
</evidence>
<dbReference type="RefSeq" id="WP_163067560.1">
    <property type="nucleotide sequence ID" value="NZ_CP048649.1"/>
</dbReference>
<name>A0A858BY04_9FIRM</name>